<keyword evidence="3" id="KW-1185">Reference proteome</keyword>
<dbReference type="Proteomes" id="UP001424741">
    <property type="component" value="Unassembled WGS sequence"/>
</dbReference>
<evidence type="ECO:0000313" key="2">
    <source>
        <dbReference type="EMBL" id="GAA5494534.1"/>
    </source>
</evidence>
<sequence>MKKTILTLSSVLGLTFMAHGQATTAAVGYNTVTCPVNSDTIVSVPFLNTSDSISTTVSGAPSGTTYTTFTLANVSGLTTDQYADMYYVRFTSGQLEGEIFQITGNSATTVTIDTLDGSGATTTKIEDGNKFTIYKFWTLDTLFPPSTQNTIIPAPSSLLALSQTKLMLPPVNADGVNNPPSRTFYILSGQWREFGSPDNAGDTLLWPDTYFVIRHSSNAPEATTYRPSGQVDSTNFVIPLRSRAGGSQDNYVAIPRPIAVKVKDLGLTTSGDNKSFEARDSTFDTKYDRILVFDNNAALINKAASATYFYDATDSRWEKFGIDADAGDDLIQPSAGLIIRKASTTTDETVFWKNNPTY</sequence>
<organism evidence="2 3">
    <name type="scientific">Rubritalea halochordaticola</name>
    <dbReference type="NCBI Taxonomy" id="714537"/>
    <lineage>
        <taxon>Bacteria</taxon>
        <taxon>Pseudomonadati</taxon>
        <taxon>Verrucomicrobiota</taxon>
        <taxon>Verrucomicrobiia</taxon>
        <taxon>Verrucomicrobiales</taxon>
        <taxon>Rubritaleaceae</taxon>
        <taxon>Rubritalea</taxon>
    </lineage>
</organism>
<gene>
    <name evidence="2" type="ORF">Rhal01_00696</name>
</gene>
<keyword evidence="1" id="KW-0732">Signal</keyword>
<evidence type="ECO:0008006" key="4">
    <source>
        <dbReference type="Google" id="ProtNLM"/>
    </source>
</evidence>
<proteinExistence type="predicted"/>
<evidence type="ECO:0000313" key="3">
    <source>
        <dbReference type="Proteomes" id="UP001424741"/>
    </source>
</evidence>
<evidence type="ECO:0000256" key="1">
    <source>
        <dbReference type="SAM" id="SignalP"/>
    </source>
</evidence>
<name>A0ABP9UVN4_9BACT</name>
<dbReference type="RefSeq" id="WP_346187493.1">
    <property type="nucleotide sequence ID" value="NZ_BAABRL010000002.1"/>
</dbReference>
<reference evidence="2 3" key="1">
    <citation type="submission" date="2024-02" db="EMBL/GenBank/DDBJ databases">
        <title>Rubritalea halochordaticola NBRC 107102.</title>
        <authorList>
            <person name="Ichikawa N."/>
            <person name="Katano-Makiyama Y."/>
            <person name="Hidaka K."/>
        </authorList>
    </citation>
    <scope>NUCLEOTIDE SEQUENCE [LARGE SCALE GENOMIC DNA]</scope>
    <source>
        <strain evidence="2 3">NBRC 107102</strain>
    </source>
</reference>
<protein>
    <recommendedName>
        <fullName evidence="4">TIGR02597 family protein</fullName>
    </recommendedName>
</protein>
<feature type="signal peptide" evidence="1">
    <location>
        <begin position="1"/>
        <end position="25"/>
    </location>
</feature>
<dbReference type="InterPro" id="IPR019837">
    <property type="entry name" value="CHP02597"/>
</dbReference>
<comment type="caution">
    <text evidence="2">The sequence shown here is derived from an EMBL/GenBank/DDBJ whole genome shotgun (WGS) entry which is preliminary data.</text>
</comment>
<dbReference type="NCBIfam" id="TIGR02597">
    <property type="entry name" value="TIGR02597 family protein"/>
    <property type="match status" value="1"/>
</dbReference>
<accession>A0ABP9UVN4</accession>
<dbReference type="EMBL" id="BAABRL010000002">
    <property type="protein sequence ID" value="GAA5494534.1"/>
    <property type="molecule type" value="Genomic_DNA"/>
</dbReference>
<feature type="chain" id="PRO_5045275254" description="TIGR02597 family protein" evidence="1">
    <location>
        <begin position="26"/>
        <end position="358"/>
    </location>
</feature>